<evidence type="ECO:0000313" key="2">
    <source>
        <dbReference type="EMBL" id="MFD1848088.1"/>
    </source>
</evidence>
<keyword evidence="1" id="KW-0812">Transmembrane</keyword>
<protein>
    <submittedName>
        <fullName evidence="2">DUF3093 domain-containing protein</fullName>
    </submittedName>
</protein>
<keyword evidence="3" id="KW-1185">Reference proteome</keyword>
<proteinExistence type="predicted"/>
<dbReference type="EMBL" id="JBHUGA010000067">
    <property type="protein sequence ID" value="MFD1848088.1"/>
    <property type="molecule type" value="Genomic_DNA"/>
</dbReference>
<sequence>MSTPTPGSSVSTVLYEERLWPALWIWLVAAGAAGASVVTFAPINLTTGFIAATVVAVVLGTLLVLSTPRIVVTATHLTVGRATIERRFLGGASAFTGEDATAQRGPQLNGIAYLCIRGWISPVVRVEITDPDDPTPYWLTSTRRPDRLVAALAS</sequence>
<evidence type="ECO:0000313" key="3">
    <source>
        <dbReference type="Proteomes" id="UP001597307"/>
    </source>
</evidence>
<feature type="transmembrane region" description="Helical" evidence="1">
    <location>
        <begin position="20"/>
        <end position="41"/>
    </location>
</feature>
<organism evidence="2 3">
    <name type="scientific">Arthrobacter flavus</name>
    <dbReference type="NCBI Taxonomy" id="95172"/>
    <lineage>
        <taxon>Bacteria</taxon>
        <taxon>Bacillati</taxon>
        <taxon>Actinomycetota</taxon>
        <taxon>Actinomycetes</taxon>
        <taxon>Micrococcales</taxon>
        <taxon>Micrococcaceae</taxon>
        <taxon>Arthrobacter</taxon>
    </lineage>
</organism>
<keyword evidence="1" id="KW-0472">Membrane</keyword>
<dbReference type="InterPro" id="IPR021443">
    <property type="entry name" value="DUF3093"/>
</dbReference>
<accession>A0ABW4QBK1</accession>
<evidence type="ECO:0000256" key="1">
    <source>
        <dbReference type="SAM" id="Phobius"/>
    </source>
</evidence>
<dbReference type="Pfam" id="PF11292">
    <property type="entry name" value="DUF3093"/>
    <property type="match status" value="1"/>
</dbReference>
<name>A0ABW4QBK1_9MICC</name>
<keyword evidence="1" id="KW-1133">Transmembrane helix</keyword>
<reference evidence="3" key="1">
    <citation type="journal article" date="2019" name="Int. J. Syst. Evol. Microbiol.">
        <title>The Global Catalogue of Microorganisms (GCM) 10K type strain sequencing project: providing services to taxonomists for standard genome sequencing and annotation.</title>
        <authorList>
            <consortium name="The Broad Institute Genomics Platform"/>
            <consortium name="The Broad Institute Genome Sequencing Center for Infectious Disease"/>
            <person name="Wu L."/>
            <person name="Ma J."/>
        </authorList>
    </citation>
    <scope>NUCLEOTIDE SEQUENCE [LARGE SCALE GENOMIC DNA]</scope>
    <source>
        <strain evidence="3">JCM 11496</strain>
    </source>
</reference>
<feature type="transmembrane region" description="Helical" evidence="1">
    <location>
        <begin position="48"/>
        <end position="66"/>
    </location>
</feature>
<comment type="caution">
    <text evidence="2">The sequence shown here is derived from an EMBL/GenBank/DDBJ whole genome shotgun (WGS) entry which is preliminary data.</text>
</comment>
<gene>
    <name evidence="2" type="ORF">ACFSFX_16000</name>
</gene>
<dbReference type="Proteomes" id="UP001597307">
    <property type="component" value="Unassembled WGS sequence"/>
</dbReference>
<dbReference type="RefSeq" id="WP_343881536.1">
    <property type="nucleotide sequence ID" value="NZ_BAAAIJ010000059.1"/>
</dbReference>